<keyword evidence="2" id="KW-1185">Reference proteome</keyword>
<dbReference type="AlphaFoldDB" id="A0A8J6IPV5"/>
<dbReference type="RefSeq" id="WP_105205912.1">
    <property type="nucleotide sequence ID" value="NZ_JACOGI010000002.1"/>
</dbReference>
<dbReference type="Pfam" id="PF13238">
    <property type="entry name" value="AAA_18"/>
    <property type="match status" value="1"/>
</dbReference>
<gene>
    <name evidence="1" type="ORF">H8K20_09630</name>
</gene>
<reference evidence="1" key="1">
    <citation type="submission" date="2020-08" db="EMBL/GenBank/DDBJ databases">
        <authorList>
            <person name="Liu C."/>
            <person name="Sun Q."/>
        </authorList>
    </citation>
    <scope>NUCLEOTIDE SEQUENCE</scope>
    <source>
        <strain evidence="1">NSJ-65</strain>
    </source>
</reference>
<organism evidence="1 2">
    <name type="scientific">Neobittarella massiliensis</name>
    <name type="common">ex Bilen et al. 2018</name>
    <dbReference type="NCBI Taxonomy" id="2041842"/>
    <lineage>
        <taxon>Bacteria</taxon>
        <taxon>Bacillati</taxon>
        <taxon>Bacillota</taxon>
        <taxon>Clostridia</taxon>
        <taxon>Eubacteriales</taxon>
        <taxon>Oscillospiraceae</taxon>
        <taxon>Neobittarella (ex Bilen et al. 2018)</taxon>
    </lineage>
</organism>
<evidence type="ECO:0000313" key="2">
    <source>
        <dbReference type="Proteomes" id="UP000597668"/>
    </source>
</evidence>
<dbReference type="Gene3D" id="3.40.50.300">
    <property type="entry name" value="P-loop containing nucleotide triphosphate hydrolases"/>
    <property type="match status" value="1"/>
</dbReference>
<proteinExistence type="predicted"/>
<evidence type="ECO:0000313" key="1">
    <source>
        <dbReference type="EMBL" id="MBC3516652.1"/>
    </source>
</evidence>
<name>A0A8J6IPV5_9FIRM</name>
<dbReference type="OrthoDB" id="2835040at2"/>
<dbReference type="Proteomes" id="UP000597668">
    <property type="component" value="Unassembled WGS sequence"/>
</dbReference>
<protein>
    <submittedName>
        <fullName evidence="1">AAA family ATPase</fullName>
    </submittedName>
</protein>
<dbReference type="EMBL" id="JACOGI010000002">
    <property type="protein sequence ID" value="MBC3516652.1"/>
    <property type="molecule type" value="Genomic_DNA"/>
</dbReference>
<sequence length="221" mass="25379">MNIADNILRAHLTNVFFVGGTACGGKTTIARALAQKHGFTLYDMDARFAQHQKIADCVHQPAMTQTFDSWEAYFCRPYWAYSAWLQQSVDEQLQMALIDLIELSREQPVIADLHLSLETARRITDRQHMVFLIASPQRVARDYYARPDHRDICDCIMGLPDPQKAFENCSKALIYTTQPFYDTVKRSEMFWLERDESSTVAGTLARVERHFALDGQHQTKG</sequence>
<accession>A0A8J6IPV5</accession>
<dbReference type="SUPFAM" id="SSF52540">
    <property type="entry name" value="P-loop containing nucleoside triphosphate hydrolases"/>
    <property type="match status" value="1"/>
</dbReference>
<comment type="caution">
    <text evidence="1">The sequence shown here is derived from an EMBL/GenBank/DDBJ whole genome shotgun (WGS) entry which is preliminary data.</text>
</comment>
<dbReference type="InterPro" id="IPR027417">
    <property type="entry name" value="P-loop_NTPase"/>
</dbReference>